<keyword evidence="1" id="KW-0175">Coiled coil</keyword>
<feature type="coiled-coil region" evidence="1">
    <location>
        <begin position="64"/>
        <end position="98"/>
    </location>
</feature>
<feature type="compositionally biased region" description="Basic and acidic residues" evidence="2">
    <location>
        <begin position="143"/>
        <end position="165"/>
    </location>
</feature>
<evidence type="ECO:0000313" key="4">
    <source>
        <dbReference type="Proteomes" id="UP000757900"/>
    </source>
</evidence>
<organism evidence="3 4">
    <name type="scientific">Abiotrophia defectiva</name>
    <name type="common">Streptococcus defectivus</name>
    <dbReference type="NCBI Taxonomy" id="46125"/>
    <lineage>
        <taxon>Bacteria</taxon>
        <taxon>Bacillati</taxon>
        <taxon>Bacillota</taxon>
        <taxon>Bacilli</taxon>
        <taxon>Lactobacillales</taxon>
        <taxon>Aerococcaceae</taxon>
        <taxon>Abiotrophia</taxon>
    </lineage>
</organism>
<sequence length="190" mass="21421">MLYEVKEKTAIELKPGEIQTRCLIQRLEPLKYLAWNLPGDWSNRTDEEIVNEILELDYRLSYGNRAEEEERKRVNTLLKGYEQQLKEANELVDETRKTVGGVSTHMPLLQADVDLLYDVIPGIAKLVGYQLPEEFETEEDSESAGHEQDGHTDTDEKGDGHHGTTEEANLVGDSETSHASEGGETHAVQN</sequence>
<evidence type="ECO:0000256" key="1">
    <source>
        <dbReference type="SAM" id="Coils"/>
    </source>
</evidence>
<dbReference type="AlphaFoldDB" id="A0A929MR63"/>
<protein>
    <submittedName>
        <fullName evidence="3">Uncharacterized protein</fullName>
    </submittedName>
</protein>
<dbReference type="EMBL" id="JABZFV010000004">
    <property type="protein sequence ID" value="MBF0934186.1"/>
    <property type="molecule type" value="Genomic_DNA"/>
</dbReference>
<evidence type="ECO:0000256" key="2">
    <source>
        <dbReference type="SAM" id="MobiDB-lite"/>
    </source>
</evidence>
<dbReference type="Proteomes" id="UP000757900">
    <property type="component" value="Unassembled WGS sequence"/>
</dbReference>
<comment type="caution">
    <text evidence="3">The sequence shown here is derived from an EMBL/GenBank/DDBJ whole genome shotgun (WGS) entry which is preliminary data.</text>
</comment>
<feature type="region of interest" description="Disordered" evidence="2">
    <location>
        <begin position="134"/>
        <end position="190"/>
    </location>
</feature>
<feature type="compositionally biased region" description="Basic and acidic residues" evidence="2">
    <location>
        <begin position="175"/>
        <end position="184"/>
    </location>
</feature>
<reference evidence="3" key="1">
    <citation type="submission" date="2020-04" db="EMBL/GenBank/DDBJ databases">
        <title>Deep metagenomics examines the oral microbiome during advanced dental caries in children, revealing novel taxa and co-occurrences with host molecules.</title>
        <authorList>
            <person name="Baker J.L."/>
            <person name="Morton J.T."/>
            <person name="Dinis M."/>
            <person name="Alvarez R."/>
            <person name="Tran N.C."/>
            <person name="Knight R."/>
            <person name="Edlund A."/>
        </authorList>
    </citation>
    <scope>NUCLEOTIDE SEQUENCE</scope>
    <source>
        <strain evidence="3">JCVI_23_bin.16</strain>
    </source>
</reference>
<gene>
    <name evidence="3" type="ORF">HXK00_00910</name>
</gene>
<proteinExistence type="predicted"/>
<evidence type="ECO:0000313" key="3">
    <source>
        <dbReference type="EMBL" id="MBF0934186.1"/>
    </source>
</evidence>
<name>A0A929MR63_ABIDE</name>
<accession>A0A929MR63</accession>